<reference evidence="1" key="1">
    <citation type="submission" date="2014-11" db="EMBL/GenBank/DDBJ databases">
        <authorList>
            <person name="Amaro Gonzalez C."/>
        </authorList>
    </citation>
    <scope>NUCLEOTIDE SEQUENCE</scope>
</reference>
<organism evidence="1">
    <name type="scientific">Anguilla anguilla</name>
    <name type="common">European freshwater eel</name>
    <name type="synonym">Muraena anguilla</name>
    <dbReference type="NCBI Taxonomy" id="7936"/>
    <lineage>
        <taxon>Eukaryota</taxon>
        <taxon>Metazoa</taxon>
        <taxon>Chordata</taxon>
        <taxon>Craniata</taxon>
        <taxon>Vertebrata</taxon>
        <taxon>Euteleostomi</taxon>
        <taxon>Actinopterygii</taxon>
        <taxon>Neopterygii</taxon>
        <taxon>Teleostei</taxon>
        <taxon>Anguilliformes</taxon>
        <taxon>Anguillidae</taxon>
        <taxon>Anguilla</taxon>
    </lineage>
</organism>
<protein>
    <submittedName>
        <fullName evidence="1">Uncharacterized protein</fullName>
    </submittedName>
</protein>
<name>A0A0E9RCJ7_ANGAN</name>
<reference evidence="1" key="2">
    <citation type="journal article" date="2015" name="Fish Shellfish Immunol.">
        <title>Early steps in the European eel (Anguilla anguilla)-Vibrio vulnificus interaction in the gills: Role of the RtxA13 toxin.</title>
        <authorList>
            <person name="Callol A."/>
            <person name="Pajuelo D."/>
            <person name="Ebbesson L."/>
            <person name="Teles M."/>
            <person name="MacKenzie S."/>
            <person name="Amaro C."/>
        </authorList>
    </citation>
    <scope>NUCLEOTIDE SEQUENCE</scope>
</reference>
<accession>A0A0E9RCJ7</accession>
<sequence length="24" mass="2665">MAGSYFCIVTEFHRDTFAQGQKAG</sequence>
<evidence type="ECO:0000313" key="1">
    <source>
        <dbReference type="EMBL" id="JAH26851.1"/>
    </source>
</evidence>
<proteinExistence type="predicted"/>
<dbReference type="EMBL" id="GBXM01081726">
    <property type="protein sequence ID" value="JAH26851.1"/>
    <property type="molecule type" value="Transcribed_RNA"/>
</dbReference>
<dbReference type="AlphaFoldDB" id="A0A0E9RCJ7"/>